<dbReference type="InterPro" id="IPR000887">
    <property type="entry name" value="Aldlse_KDPG_KHG"/>
</dbReference>
<evidence type="ECO:0000256" key="5">
    <source>
        <dbReference type="ARBA" id="ARBA00023277"/>
    </source>
</evidence>
<reference evidence="6" key="1">
    <citation type="submission" date="2022-10" db="EMBL/GenBank/DDBJ databases">
        <title>The WGS of Solirubrobacter ginsenosidimutans DSM 21036.</title>
        <authorList>
            <person name="Jiang Z."/>
        </authorList>
    </citation>
    <scope>NUCLEOTIDE SEQUENCE</scope>
    <source>
        <strain evidence="6">DSM 21036</strain>
    </source>
</reference>
<dbReference type="RefSeq" id="WP_270042495.1">
    <property type="nucleotide sequence ID" value="NZ_JAPDOD010000023.1"/>
</dbReference>
<dbReference type="EMBL" id="JAPDOD010000023">
    <property type="protein sequence ID" value="MDA0163252.1"/>
    <property type="molecule type" value="Genomic_DNA"/>
</dbReference>
<dbReference type="SUPFAM" id="SSF51569">
    <property type="entry name" value="Aldolase"/>
    <property type="match status" value="1"/>
</dbReference>
<dbReference type="Proteomes" id="UP001149140">
    <property type="component" value="Unassembled WGS sequence"/>
</dbReference>
<evidence type="ECO:0000313" key="7">
    <source>
        <dbReference type="Proteomes" id="UP001149140"/>
    </source>
</evidence>
<evidence type="ECO:0000256" key="4">
    <source>
        <dbReference type="ARBA" id="ARBA00023239"/>
    </source>
</evidence>
<evidence type="ECO:0000313" key="6">
    <source>
        <dbReference type="EMBL" id="MDA0163252.1"/>
    </source>
</evidence>
<keyword evidence="4" id="KW-0456">Lyase</keyword>
<dbReference type="Pfam" id="PF01081">
    <property type="entry name" value="Aldolase"/>
    <property type="match status" value="1"/>
</dbReference>
<comment type="similarity">
    <text evidence="2">Belongs to the KHG/KDPG aldolase family.</text>
</comment>
<evidence type="ECO:0008006" key="8">
    <source>
        <dbReference type="Google" id="ProtNLM"/>
    </source>
</evidence>
<evidence type="ECO:0000256" key="3">
    <source>
        <dbReference type="ARBA" id="ARBA00011233"/>
    </source>
</evidence>
<dbReference type="InterPro" id="IPR013785">
    <property type="entry name" value="Aldolase_TIM"/>
</dbReference>
<keyword evidence="7" id="KW-1185">Reference proteome</keyword>
<comment type="caution">
    <text evidence="6">The sequence shown here is derived from an EMBL/GenBank/DDBJ whole genome shotgun (WGS) entry which is preliminary data.</text>
</comment>
<dbReference type="PANTHER" id="PTHR30246">
    <property type="entry name" value="2-KETO-3-DEOXY-6-PHOSPHOGLUCONATE ALDOLASE"/>
    <property type="match status" value="1"/>
</dbReference>
<evidence type="ECO:0000256" key="2">
    <source>
        <dbReference type="ARBA" id="ARBA00006906"/>
    </source>
</evidence>
<dbReference type="GO" id="GO:0016829">
    <property type="term" value="F:lyase activity"/>
    <property type="evidence" value="ECO:0007669"/>
    <property type="project" value="UniProtKB-KW"/>
</dbReference>
<comment type="pathway">
    <text evidence="1">Carbohydrate acid metabolism.</text>
</comment>
<comment type="subunit">
    <text evidence="3">Homotrimer.</text>
</comment>
<organism evidence="6 7">
    <name type="scientific">Solirubrobacter ginsenosidimutans</name>
    <dbReference type="NCBI Taxonomy" id="490573"/>
    <lineage>
        <taxon>Bacteria</taxon>
        <taxon>Bacillati</taxon>
        <taxon>Actinomycetota</taxon>
        <taxon>Thermoleophilia</taxon>
        <taxon>Solirubrobacterales</taxon>
        <taxon>Solirubrobacteraceae</taxon>
        <taxon>Solirubrobacter</taxon>
    </lineage>
</organism>
<sequence length="220" mass="23222">MNRVQDIGESAVVGRLAQSRIVAVAALDDAEQIEAVGASLSRGGVPCLQLAESRSGAIRAARRVDGLLVGVGNIRTTDAAGIAVRAGAHFATAPVTDMEIVHACRELELPFFPGVATPSEIGRMHALGIRTVCLFPVDLLGGPAFVETVAAIYPEMRFIASGRIGPESLRGYLQLPSVLAVAGNGLVRPDLVRTRHYERIEWLAGEAVRARRVTRPAAAA</sequence>
<dbReference type="AlphaFoldDB" id="A0A9X3MY30"/>
<dbReference type="CDD" id="cd00452">
    <property type="entry name" value="KDPG_aldolase"/>
    <property type="match status" value="1"/>
</dbReference>
<name>A0A9X3MY30_9ACTN</name>
<evidence type="ECO:0000256" key="1">
    <source>
        <dbReference type="ARBA" id="ARBA00004761"/>
    </source>
</evidence>
<dbReference type="Gene3D" id="3.20.20.70">
    <property type="entry name" value="Aldolase class I"/>
    <property type="match status" value="1"/>
</dbReference>
<dbReference type="PANTHER" id="PTHR30246:SF1">
    <property type="entry name" value="2-DEHYDRO-3-DEOXY-6-PHOSPHOGALACTONATE ALDOLASE-RELATED"/>
    <property type="match status" value="1"/>
</dbReference>
<keyword evidence="5" id="KW-0119">Carbohydrate metabolism</keyword>
<gene>
    <name evidence="6" type="ORF">OM076_23460</name>
</gene>
<accession>A0A9X3MY30</accession>
<protein>
    <recommendedName>
        <fullName evidence="8">Bifunctional 4-hydroxy-2-oxoglutarate aldolase/2-dehydro-3-deoxy-phosphogluconate aldolase</fullName>
    </recommendedName>
</protein>
<proteinExistence type="inferred from homology"/>